<dbReference type="InterPro" id="IPR000531">
    <property type="entry name" value="Beta-barrel_TonB"/>
</dbReference>
<evidence type="ECO:0000259" key="6">
    <source>
        <dbReference type="Pfam" id="PF00593"/>
    </source>
</evidence>
<gene>
    <name evidence="8" type="ORF">EGY25_14580</name>
</gene>
<dbReference type="Proteomes" id="UP000298216">
    <property type="component" value="Unassembled WGS sequence"/>
</dbReference>
<evidence type="ECO:0000259" key="7">
    <source>
        <dbReference type="Pfam" id="PF07715"/>
    </source>
</evidence>
<dbReference type="InterPro" id="IPR012910">
    <property type="entry name" value="Plug_dom"/>
</dbReference>
<organism evidence="8 9">
    <name type="scientific">Brevundimonas intermedia</name>
    <dbReference type="NCBI Taxonomy" id="74315"/>
    <lineage>
        <taxon>Bacteria</taxon>
        <taxon>Pseudomonadati</taxon>
        <taxon>Pseudomonadota</taxon>
        <taxon>Alphaproteobacteria</taxon>
        <taxon>Caulobacterales</taxon>
        <taxon>Caulobacteraceae</taxon>
        <taxon>Brevundimonas</taxon>
    </lineage>
</organism>
<reference evidence="8 9" key="1">
    <citation type="submission" date="2019-03" db="EMBL/GenBank/DDBJ databases">
        <title>Draft genome of Brevundimonas sp. a heavy metal resistant soil bacteria.</title>
        <authorList>
            <person name="Soto J."/>
        </authorList>
    </citation>
    <scope>NUCLEOTIDE SEQUENCE [LARGE SCALE GENOMIC DNA]</scope>
    <source>
        <strain evidence="8 9">B-10</strain>
    </source>
</reference>
<dbReference type="RefSeq" id="WP_135195752.1">
    <property type="nucleotide sequence ID" value="NZ_SPVH01000007.1"/>
</dbReference>
<dbReference type="AlphaFoldDB" id="A0A4Y9RPV1"/>
<comment type="subcellular location">
    <subcellularLocation>
        <location evidence="1 4">Cell outer membrane</location>
    </subcellularLocation>
</comment>
<dbReference type="SUPFAM" id="SSF56935">
    <property type="entry name" value="Porins"/>
    <property type="match status" value="1"/>
</dbReference>
<keyword evidence="8" id="KW-0675">Receptor</keyword>
<evidence type="ECO:0000256" key="5">
    <source>
        <dbReference type="SAM" id="SignalP"/>
    </source>
</evidence>
<sequence length="885" mass="97139">MNRLTLTLSGVLLASSAMIAPSLAFAQTAAQPTAPTAQTPAEQIEQEPSEVSEIVVLGRYIPEPNRESSEVAAFLTSEDLERTGDSNAAAALTRVTGLSIVEGRFIYVRGLGERYSSALLNGSPLPSPEPLQRVVPLDLFPSSILAGVTVQKTYSPNFPGEFGGGVIDLRTIDAPTEPFFNMKLSLAGNTESTGKDNLIYYGSRTDFTGFDDDTREVPGAIGIAFAQGKQINTANFSADQLQTMGQSLVNAPLRLLQREKTPIDGGVELAGGFSQQTGLGTLGVVAVAGYDNSWHARNGVQEEGQFQGDVLVPVSTYAVESNQNDIRLNFLGGLSLSNEDHEVKWTNFYVRNTSKEARTVAGPDFDAGGGVIRNDYTEWFVRQLFSSQLAGEHHFMDGSLEVDWRAAYAKTSRDAPYESRFQYGVDADGDFIHNVQGNLISFSELDDDIVSGGVDVAYTLPLSSAREAIISAGVASLDNNREASRHDLQFEAVNGLTDDQRHSRIDYLFSDYNINPNTLQLREIAGSNGASAYDAEMQVNAAYAMVDAEIIPLVRTTVGVRFEDGQQSVTPRDLFGGASTFEATEIDEQYWLPSFTATWNFAEDQQLRFGASKTIGRPQFRELAPQAYTDPESDRIFIGNPYLVDTELLNLDARYEWYFARQQFITAGVFYKDLDKPVESVIVDVGNQRQQSFLNAPKATIMGAEVEVKKYFEFPDQGMSFIANKRWLVQANYTYSDSDVEVGEDDTVLTLGGAGTPEQASFFIQDGSRLQGQSEHVANLQLGWEDDTARSQATIIVNYVSDRITARGAGVGSGREPDFIQEPGVFLDFVYRKDFTVMARDMGFALELRNLLGTEFDEYQELGNKIRVNNYDLGQSASVSLTARF</sequence>
<dbReference type="InterPro" id="IPR036942">
    <property type="entry name" value="Beta-barrel_TonB_sf"/>
</dbReference>
<dbReference type="Pfam" id="PF07715">
    <property type="entry name" value="Plug"/>
    <property type="match status" value="1"/>
</dbReference>
<dbReference type="OrthoDB" id="9768470at2"/>
<dbReference type="PANTHER" id="PTHR40980:SF5">
    <property type="entry name" value="TONB-DEPENDENT RECEPTOR"/>
    <property type="match status" value="1"/>
</dbReference>
<name>A0A4Y9RPV1_9CAUL</name>
<keyword evidence="3" id="KW-0998">Cell outer membrane</keyword>
<evidence type="ECO:0000256" key="2">
    <source>
        <dbReference type="ARBA" id="ARBA00023136"/>
    </source>
</evidence>
<keyword evidence="5" id="KW-0732">Signal</keyword>
<dbReference type="GO" id="GO:0009279">
    <property type="term" value="C:cell outer membrane"/>
    <property type="evidence" value="ECO:0007669"/>
    <property type="project" value="UniProtKB-SubCell"/>
</dbReference>
<evidence type="ECO:0000313" key="9">
    <source>
        <dbReference type="Proteomes" id="UP000298216"/>
    </source>
</evidence>
<dbReference type="Gene3D" id="2.170.130.10">
    <property type="entry name" value="TonB-dependent receptor, plug domain"/>
    <property type="match status" value="1"/>
</dbReference>
<protein>
    <submittedName>
        <fullName evidence="8">TonB-dependent receptor</fullName>
    </submittedName>
</protein>
<keyword evidence="9" id="KW-1185">Reference proteome</keyword>
<feature type="domain" description="TonB-dependent receptor-like beta-barrel" evidence="6">
    <location>
        <begin position="375"/>
        <end position="800"/>
    </location>
</feature>
<dbReference type="InterPro" id="IPR037066">
    <property type="entry name" value="Plug_dom_sf"/>
</dbReference>
<keyword evidence="4" id="KW-0798">TonB box</keyword>
<evidence type="ECO:0000313" key="8">
    <source>
        <dbReference type="EMBL" id="TFW10923.1"/>
    </source>
</evidence>
<feature type="chain" id="PRO_5021205342" evidence="5">
    <location>
        <begin position="27"/>
        <end position="885"/>
    </location>
</feature>
<evidence type="ECO:0000256" key="1">
    <source>
        <dbReference type="ARBA" id="ARBA00004442"/>
    </source>
</evidence>
<dbReference type="PANTHER" id="PTHR40980">
    <property type="entry name" value="PLUG DOMAIN-CONTAINING PROTEIN"/>
    <property type="match status" value="1"/>
</dbReference>
<proteinExistence type="inferred from homology"/>
<evidence type="ECO:0000256" key="3">
    <source>
        <dbReference type="ARBA" id="ARBA00023237"/>
    </source>
</evidence>
<feature type="domain" description="TonB-dependent receptor plug" evidence="7">
    <location>
        <begin position="68"/>
        <end position="164"/>
    </location>
</feature>
<evidence type="ECO:0000256" key="4">
    <source>
        <dbReference type="RuleBase" id="RU003357"/>
    </source>
</evidence>
<comment type="similarity">
    <text evidence="4">Belongs to the TonB-dependent receptor family.</text>
</comment>
<dbReference type="EMBL" id="SPVH01000007">
    <property type="protein sequence ID" value="TFW10923.1"/>
    <property type="molecule type" value="Genomic_DNA"/>
</dbReference>
<comment type="caution">
    <text evidence="8">The sequence shown here is derived from an EMBL/GenBank/DDBJ whole genome shotgun (WGS) entry which is preliminary data.</text>
</comment>
<dbReference type="Gene3D" id="2.40.170.20">
    <property type="entry name" value="TonB-dependent receptor, beta-barrel domain"/>
    <property type="match status" value="1"/>
</dbReference>
<dbReference type="Pfam" id="PF00593">
    <property type="entry name" value="TonB_dep_Rec_b-barrel"/>
    <property type="match status" value="1"/>
</dbReference>
<feature type="signal peptide" evidence="5">
    <location>
        <begin position="1"/>
        <end position="26"/>
    </location>
</feature>
<keyword evidence="2 4" id="KW-0472">Membrane</keyword>
<accession>A0A4Y9RPV1</accession>